<sequence>MTDGLRWIDDGWEAIVYDLDGTLVDLAVDWDEVATTVVGTFAERGIDADGNLWDLLERASRVDLRGRVEEIISEYEREGARYSERLPLAEQVVAETRPVAVCSLNCEEACRIALDIHGLEEHVDAVIGRDSVAKPKPDPGPLKAAAEALEVPLERTMFVGDTDRDAITAERAGTGFLYVRDLV</sequence>
<dbReference type="Proteomes" id="UP000075321">
    <property type="component" value="Unassembled WGS sequence"/>
</dbReference>
<dbReference type="EMBL" id="LTAZ01000004">
    <property type="protein sequence ID" value="KYH26645.1"/>
    <property type="molecule type" value="Genomic_DNA"/>
</dbReference>
<dbReference type="InterPro" id="IPR023214">
    <property type="entry name" value="HAD_sf"/>
</dbReference>
<dbReference type="SFLD" id="SFLDS00003">
    <property type="entry name" value="Haloacid_Dehalogenase"/>
    <property type="match status" value="1"/>
</dbReference>
<gene>
    <name evidence="1" type="primary">gph_5</name>
    <name evidence="1" type="ORF">HAPAU_17440</name>
</gene>
<dbReference type="Pfam" id="PF13419">
    <property type="entry name" value="HAD_2"/>
    <property type="match status" value="1"/>
</dbReference>
<accession>A0A151AGB5</accession>
<dbReference type="OrthoDB" id="212720at2157"/>
<proteinExistence type="predicted"/>
<dbReference type="InterPro" id="IPR023198">
    <property type="entry name" value="PGP-like_dom2"/>
</dbReference>
<organism evidence="1 2">
    <name type="scientific">Halalkalicoccus paucihalophilus</name>
    <dbReference type="NCBI Taxonomy" id="1008153"/>
    <lineage>
        <taxon>Archaea</taxon>
        <taxon>Methanobacteriati</taxon>
        <taxon>Methanobacteriota</taxon>
        <taxon>Stenosarchaea group</taxon>
        <taxon>Halobacteria</taxon>
        <taxon>Halobacteriales</taxon>
        <taxon>Halococcaceae</taxon>
        <taxon>Halalkalicoccus</taxon>
    </lineage>
</organism>
<dbReference type="Gene3D" id="3.40.50.1000">
    <property type="entry name" value="HAD superfamily/HAD-like"/>
    <property type="match status" value="1"/>
</dbReference>
<dbReference type="GO" id="GO:0006281">
    <property type="term" value="P:DNA repair"/>
    <property type="evidence" value="ECO:0007669"/>
    <property type="project" value="TreeGrafter"/>
</dbReference>
<dbReference type="SUPFAM" id="SSF56784">
    <property type="entry name" value="HAD-like"/>
    <property type="match status" value="1"/>
</dbReference>
<reference evidence="1 2" key="1">
    <citation type="submission" date="2016-02" db="EMBL/GenBank/DDBJ databases">
        <title>Genome sequence of Halalkalicoccus paucihalophilus DSM 24557.</title>
        <authorList>
            <person name="Poehlein A."/>
            <person name="Daniel R."/>
        </authorList>
    </citation>
    <scope>NUCLEOTIDE SEQUENCE [LARGE SCALE GENOMIC DNA]</scope>
    <source>
        <strain evidence="1 2">DSM 24557</strain>
    </source>
</reference>
<dbReference type="GO" id="GO:0005829">
    <property type="term" value="C:cytosol"/>
    <property type="evidence" value="ECO:0007669"/>
    <property type="project" value="TreeGrafter"/>
</dbReference>
<dbReference type="Gene3D" id="1.10.150.240">
    <property type="entry name" value="Putative phosphatase, domain 2"/>
    <property type="match status" value="1"/>
</dbReference>
<dbReference type="PANTHER" id="PTHR43434">
    <property type="entry name" value="PHOSPHOGLYCOLATE PHOSPHATASE"/>
    <property type="match status" value="1"/>
</dbReference>
<name>A0A151AGB5_9EURY</name>
<evidence type="ECO:0000313" key="1">
    <source>
        <dbReference type="EMBL" id="KYH26645.1"/>
    </source>
</evidence>
<dbReference type="InterPro" id="IPR041492">
    <property type="entry name" value="HAD_2"/>
</dbReference>
<comment type="caution">
    <text evidence="1">The sequence shown here is derived from an EMBL/GenBank/DDBJ whole genome shotgun (WGS) entry which is preliminary data.</text>
</comment>
<dbReference type="RefSeq" id="WP_066381515.1">
    <property type="nucleotide sequence ID" value="NZ_LTAZ01000004.1"/>
</dbReference>
<dbReference type="GO" id="GO:0008967">
    <property type="term" value="F:phosphoglycolate phosphatase activity"/>
    <property type="evidence" value="ECO:0007669"/>
    <property type="project" value="UniProtKB-EC"/>
</dbReference>
<dbReference type="SFLD" id="SFLDG01129">
    <property type="entry name" value="C1.5:_HAD__Beta-PGM__Phosphata"/>
    <property type="match status" value="1"/>
</dbReference>
<dbReference type="PANTHER" id="PTHR43434:SF1">
    <property type="entry name" value="PHOSPHOGLYCOLATE PHOSPHATASE"/>
    <property type="match status" value="1"/>
</dbReference>
<dbReference type="InterPro" id="IPR036412">
    <property type="entry name" value="HAD-like_sf"/>
</dbReference>
<keyword evidence="1" id="KW-0378">Hydrolase</keyword>
<dbReference type="EC" id="3.1.3.18" evidence="1"/>
<evidence type="ECO:0000313" key="2">
    <source>
        <dbReference type="Proteomes" id="UP000075321"/>
    </source>
</evidence>
<protein>
    <submittedName>
        <fullName evidence="1">Phosphoglycolate phosphatase</fullName>
        <ecNumber evidence="1">3.1.3.18</ecNumber>
    </submittedName>
</protein>
<dbReference type="InterPro" id="IPR050155">
    <property type="entry name" value="HAD-like_hydrolase_sf"/>
</dbReference>
<keyword evidence="2" id="KW-1185">Reference proteome</keyword>
<dbReference type="PATRIC" id="fig|1008153.3.peg.1774"/>
<dbReference type="AlphaFoldDB" id="A0A151AGB5"/>